<evidence type="ECO:0000313" key="2">
    <source>
        <dbReference type="EMBL" id="XDP44877.1"/>
    </source>
</evidence>
<proteinExistence type="predicted"/>
<accession>A0AB39L413</accession>
<reference evidence="2" key="1">
    <citation type="submission" date="2024-07" db="EMBL/GenBank/DDBJ databases">
        <authorList>
            <person name="fu j."/>
        </authorList>
    </citation>
    <scope>NUCLEOTIDE SEQUENCE</scope>
    <source>
        <strain evidence="2">P10A9</strain>
    </source>
</reference>
<dbReference type="AlphaFoldDB" id="A0AB39L413"/>
<dbReference type="EMBL" id="CP163302">
    <property type="protein sequence ID" value="XDP44877.1"/>
    <property type="molecule type" value="Genomic_DNA"/>
</dbReference>
<name>A0AB39L413_9MICC</name>
<protein>
    <submittedName>
        <fullName evidence="2">DUF2891 family protein</fullName>
    </submittedName>
</protein>
<gene>
    <name evidence="2" type="ORF">AB5L97_16645</name>
</gene>
<feature type="region of interest" description="Disordered" evidence="1">
    <location>
        <begin position="1"/>
        <end position="24"/>
    </location>
</feature>
<dbReference type="InterPro" id="IPR021365">
    <property type="entry name" value="DUF2891"/>
</dbReference>
<dbReference type="Pfam" id="PF11199">
    <property type="entry name" value="DUF2891"/>
    <property type="match status" value="1"/>
</dbReference>
<dbReference type="RefSeq" id="WP_369045488.1">
    <property type="nucleotide sequence ID" value="NZ_CP163302.1"/>
</dbReference>
<dbReference type="KEGG" id="spue:AB5L97_16645"/>
<organism evidence="2">
    <name type="scientific">Sinomonas puerhi</name>
    <dbReference type="NCBI Taxonomy" id="3238584"/>
    <lineage>
        <taxon>Bacteria</taxon>
        <taxon>Bacillati</taxon>
        <taxon>Actinomycetota</taxon>
        <taxon>Actinomycetes</taxon>
        <taxon>Micrococcales</taxon>
        <taxon>Micrococcaceae</taxon>
        <taxon>Sinomonas</taxon>
    </lineage>
</organism>
<evidence type="ECO:0000256" key="1">
    <source>
        <dbReference type="SAM" id="MobiDB-lite"/>
    </source>
</evidence>
<sequence length="378" mass="39967">MGDSPGVPTAPSPSDRLPEGPFPDGLFPHAAGRCAAVVLDNLARPYPYAAHHVRRSAEDTAMPGELHPAFGTSFDWHSSVHMHWLGVSVLGSGQLESEAAEQLRTALGANLTQEKLAVEAAYLAANPTWERPYGWAWLVRLAAACAVSHDAEVRGWAVHLGGCVDTVEGLVVAWLDKAEYPVRHGLHTNSAFGLAWLVDAFRTLGRDDAAAACEAAARRWFADDAGWAAEWELSGQDFLSAGLSEADLMARVLSPAEFAAWLDRFLPNLAAGSRMLTPVGVTDETDGYMVHLHGLNLTRSGQLARVVAVLRSGRAGGTHDGGSPAPAAGSPEAVLAAAVRPLFEAGLRGLDSGDFMSTHWLASFAWDAAESIGALDPA</sequence>